<protein>
    <recommendedName>
        <fullName evidence="1">Reverse transcriptase domain-containing protein</fullName>
    </recommendedName>
</protein>
<dbReference type="OrthoDB" id="410104at2759"/>
<dbReference type="SUPFAM" id="SSF56672">
    <property type="entry name" value="DNA/RNA polymerases"/>
    <property type="match status" value="1"/>
</dbReference>
<dbReference type="InterPro" id="IPR043502">
    <property type="entry name" value="DNA/RNA_pol_sf"/>
</dbReference>
<sequence length="920" mass="105901">MLNFRVGTINCRTLRTKNRIAELEDAITEIPFDIIGLSGTQRTGSEVLHLQKSSHFIFLAKLTGFLVNKKWTSCCSFYTISERVSFVDVTTPSGSVRVVQVYAPTSAHTDEEYEEFLEHITQALNTRSPVVPTKTFHKIVVGDFNAKVGCGTADEEFIGPHGLGTRNERGEALVKFCFETRLHLMNNRFQKRPSRKWTWISPNMKTRNAIDFVLSADPTIFLDVDIIGRFSFVSDHRLVMAKIRLKKKRHFLRRPSQRTTLDKETFSSALEQLTNTTELSNYDQLKKAMNLAVSVASTKQAKEKHISDATRRLYEERHRLLHQTSPRNTVEFSLVNKALRASLERDIERKHLLRLHQAICKGNSIRRALQENKLYTRPLTQLKRNDGSVANTPATVTTVVQDFYNNLFSSTMQSLPRVLQCPEEELPPILTQEVRNALENMKIGKAPGPDHITVEMLISGYHVLEKPLIALFNECLTKEHVPTSLADSMISLLFKKGDPMNIQNFRPIALLSTVYKLFSSIIGQRMLSCLDANQPVEQAGFRRKFSTLDHIHVVNQLIEKSREYKFPLYIAFVDYSKAFDSVEHEVIWDSLLCQGIHPKIVRLLSNIYNDAEVAINVCGNPAPIQVRRGVRQGDPISPALFAAVLETVFRSVEWNSEGININGYYLNHLRYADDVVLFAHDAKHLQHMLREMNEKSKAVGLCINLSKTVVMSNSVHIPILIDGSIAFYCNNCIYLGQKISFDGNLSAEITRRIQAGWSSFNRYQSYFTNRKIPMRFKRRLYVSCVEPSLLYGCETWVMRKGEMETLRTAQRKMMRKMLGVTILDRRTNAWLQNTAKLPDVVCRATKRKWTWARKVARTEDERWTRRITEWRPWSWKRSSGRPKMRWRDAFTSYLGETWMRAAVGDPTIWKRSMQRHIATI</sequence>
<evidence type="ECO:0000313" key="3">
    <source>
        <dbReference type="Proteomes" id="UP000024635"/>
    </source>
</evidence>
<comment type="caution">
    <text evidence="2">The sequence shown here is derived from an EMBL/GenBank/DDBJ whole genome shotgun (WGS) entry which is preliminary data.</text>
</comment>
<dbReference type="InterPro" id="IPR005135">
    <property type="entry name" value="Endo/exonuclease/phosphatase"/>
</dbReference>
<organism evidence="2 3">
    <name type="scientific">Ancylostoma ceylanicum</name>
    <dbReference type="NCBI Taxonomy" id="53326"/>
    <lineage>
        <taxon>Eukaryota</taxon>
        <taxon>Metazoa</taxon>
        <taxon>Ecdysozoa</taxon>
        <taxon>Nematoda</taxon>
        <taxon>Chromadorea</taxon>
        <taxon>Rhabditida</taxon>
        <taxon>Rhabditina</taxon>
        <taxon>Rhabditomorpha</taxon>
        <taxon>Strongyloidea</taxon>
        <taxon>Ancylostomatidae</taxon>
        <taxon>Ancylostomatinae</taxon>
        <taxon>Ancylostoma</taxon>
    </lineage>
</organism>
<evidence type="ECO:0000313" key="2">
    <source>
        <dbReference type="EMBL" id="EYB84321.1"/>
    </source>
</evidence>
<dbReference type="Pfam" id="PF14529">
    <property type="entry name" value="Exo_endo_phos_2"/>
    <property type="match status" value="1"/>
</dbReference>
<dbReference type="Gene3D" id="3.30.70.270">
    <property type="match status" value="1"/>
</dbReference>
<dbReference type="CDD" id="cd01650">
    <property type="entry name" value="RT_nLTR_like"/>
    <property type="match status" value="1"/>
</dbReference>
<reference evidence="3" key="1">
    <citation type="journal article" date="2015" name="Nat. Genet.">
        <title>The genome and transcriptome of the zoonotic hookworm Ancylostoma ceylanicum identify infection-specific gene families.</title>
        <authorList>
            <person name="Schwarz E.M."/>
            <person name="Hu Y."/>
            <person name="Antoshechkin I."/>
            <person name="Miller M.M."/>
            <person name="Sternberg P.W."/>
            <person name="Aroian R.V."/>
        </authorList>
    </citation>
    <scope>NUCLEOTIDE SEQUENCE</scope>
    <source>
        <strain evidence="3">HY135</strain>
    </source>
</reference>
<dbReference type="Gene3D" id="3.60.10.10">
    <property type="entry name" value="Endonuclease/exonuclease/phosphatase"/>
    <property type="match status" value="1"/>
</dbReference>
<dbReference type="InterPro" id="IPR000477">
    <property type="entry name" value="RT_dom"/>
</dbReference>
<proteinExistence type="predicted"/>
<dbReference type="CDD" id="cd09076">
    <property type="entry name" value="L1-EN"/>
    <property type="match status" value="1"/>
</dbReference>
<dbReference type="PANTHER" id="PTHR47027">
    <property type="entry name" value="REVERSE TRANSCRIPTASE DOMAIN-CONTAINING PROTEIN"/>
    <property type="match status" value="1"/>
</dbReference>
<dbReference type="PANTHER" id="PTHR47027:SF20">
    <property type="entry name" value="REVERSE TRANSCRIPTASE-LIKE PROTEIN WITH RNA-DIRECTED DNA POLYMERASE DOMAIN"/>
    <property type="match status" value="1"/>
</dbReference>
<feature type="domain" description="Reverse transcriptase" evidence="1">
    <location>
        <begin position="474"/>
        <end position="739"/>
    </location>
</feature>
<dbReference type="Pfam" id="PF00078">
    <property type="entry name" value="RVT_1"/>
    <property type="match status" value="1"/>
</dbReference>
<name>A0A016S1D2_9BILA</name>
<gene>
    <name evidence="2" type="primary">Acey_s0319.g2376</name>
    <name evidence="2" type="ORF">Y032_0319g2376</name>
</gene>
<dbReference type="EMBL" id="JARK01001655">
    <property type="protein sequence ID" value="EYB84321.1"/>
    <property type="molecule type" value="Genomic_DNA"/>
</dbReference>
<dbReference type="SUPFAM" id="SSF56219">
    <property type="entry name" value="DNase I-like"/>
    <property type="match status" value="1"/>
</dbReference>
<keyword evidence="3" id="KW-1185">Reference proteome</keyword>
<dbReference type="InterPro" id="IPR036691">
    <property type="entry name" value="Endo/exonu/phosph_ase_sf"/>
</dbReference>
<dbReference type="STRING" id="53326.A0A016S1D2"/>
<accession>A0A016S1D2</accession>
<dbReference type="InterPro" id="IPR043128">
    <property type="entry name" value="Rev_trsase/Diguanyl_cyclase"/>
</dbReference>
<dbReference type="Proteomes" id="UP000024635">
    <property type="component" value="Unassembled WGS sequence"/>
</dbReference>
<dbReference type="PROSITE" id="PS50878">
    <property type="entry name" value="RT_POL"/>
    <property type="match status" value="1"/>
</dbReference>
<evidence type="ECO:0000259" key="1">
    <source>
        <dbReference type="PROSITE" id="PS50878"/>
    </source>
</evidence>
<dbReference type="GO" id="GO:0003824">
    <property type="term" value="F:catalytic activity"/>
    <property type="evidence" value="ECO:0007669"/>
    <property type="project" value="InterPro"/>
</dbReference>
<dbReference type="AlphaFoldDB" id="A0A016S1D2"/>